<dbReference type="HAMAP" id="MF_00717">
    <property type="entry name" value="PSII_PsbY"/>
    <property type="match status" value="1"/>
</dbReference>
<keyword evidence="2 8" id="KW-0602">Photosynthesis</keyword>
<feature type="transmembrane region" description="Helical" evidence="9">
    <location>
        <begin position="6"/>
        <end position="30"/>
    </location>
</feature>
<evidence type="ECO:0000256" key="2">
    <source>
        <dbReference type="ARBA" id="ARBA00022531"/>
    </source>
</evidence>
<sequence>MDIDYRIVIVLAPIVIAGGWAAFNIGAAALRQVQNFLNKEA</sequence>
<comment type="subunit">
    <text evidence="8">PSII is composed of 1 copy each of membrane proteins PsbA, PsbB, PsbC, PsbD, PsbE, PsbF, PsbH, PsbI, PsbJ, PsbK, PsbL, PsbM, PsbT, PsbX, PsbY, PsbZ, Psb30/Ycf12, peripheral proteins PsbO, CyanoQ (PsbQ), PsbU, PsbV and a large number of cofactors. It forms dimeric complexes.</text>
</comment>
<keyword evidence="5 8" id="KW-0793">Thylakoid</keyword>
<evidence type="ECO:0000256" key="4">
    <source>
        <dbReference type="ARBA" id="ARBA00022989"/>
    </source>
</evidence>
<dbReference type="AlphaFoldDB" id="A0A7S6RF99"/>
<evidence type="ECO:0000256" key="1">
    <source>
        <dbReference type="ARBA" id="ARBA00004370"/>
    </source>
</evidence>
<evidence type="ECO:0000256" key="9">
    <source>
        <dbReference type="SAM" id="Phobius"/>
    </source>
</evidence>
<evidence type="ECO:0000256" key="8">
    <source>
        <dbReference type="HAMAP-Rule" id="MF_00717"/>
    </source>
</evidence>
<evidence type="ECO:0000313" key="11">
    <source>
        <dbReference type="Proteomes" id="UP000593846"/>
    </source>
</evidence>
<dbReference type="EMBL" id="CP063311">
    <property type="protein sequence ID" value="QOV23748.1"/>
    <property type="molecule type" value="Genomic_DNA"/>
</dbReference>
<keyword evidence="7 8" id="KW-0604">Photosystem II</keyword>
<comment type="similarity">
    <text evidence="8">Belongs to the PsbY family.</text>
</comment>
<feature type="topological domain" description="Lumenal" evidence="8">
    <location>
        <begin position="26"/>
        <end position="41"/>
    </location>
</feature>
<keyword evidence="11" id="KW-1185">Reference proteome</keyword>
<dbReference type="GO" id="GO:0030145">
    <property type="term" value="F:manganese ion binding"/>
    <property type="evidence" value="ECO:0007669"/>
    <property type="project" value="InterPro"/>
</dbReference>
<evidence type="ECO:0000313" key="10">
    <source>
        <dbReference type="EMBL" id="QOV23748.1"/>
    </source>
</evidence>
<dbReference type="KEGG" id="aee:IM676_05515"/>
<comment type="function">
    <text evidence="8">Loosely associated component of the core of photosystem II (PSII). PSII is a light-driven water plastoquinone oxidoreductase, using light energy to abstract electrons from H(2)O, generating a proton gradient subsequently used for ATP formation.</text>
</comment>
<organism evidence="10 11">
    <name type="scientific">Anabaenopsis elenkinii CCIBt3563</name>
    <dbReference type="NCBI Taxonomy" id="2779889"/>
    <lineage>
        <taxon>Bacteria</taxon>
        <taxon>Bacillati</taxon>
        <taxon>Cyanobacteriota</taxon>
        <taxon>Cyanophyceae</taxon>
        <taxon>Nostocales</taxon>
        <taxon>Nodulariaceae</taxon>
        <taxon>Anabaenopsis</taxon>
    </lineage>
</organism>
<name>A0A7S6RF99_9CYAN</name>
<dbReference type="GO" id="GO:0031676">
    <property type="term" value="C:plasma membrane-derived thylakoid membrane"/>
    <property type="evidence" value="ECO:0007669"/>
    <property type="project" value="UniProtKB-SubCell"/>
</dbReference>
<evidence type="ECO:0000256" key="3">
    <source>
        <dbReference type="ARBA" id="ARBA00022692"/>
    </source>
</evidence>
<dbReference type="RefSeq" id="WP_200989294.1">
    <property type="nucleotide sequence ID" value="NZ_CP063311.1"/>
</dbReference>
<dbReference type="Pfam" id="PF06298">
    <property type="entry name" value="PsbY"/>
    <property type="match status" value="1"/>
</dbReference>
<protein>
    <recommendedName>
        <fullName evidence="8">Photosystem II reaction center protein Y</fullName>
    </recommendedName>
</protein>
<keyword evidence="6 8" id="KW-0472">Membrane</keyword>
<gene>
    <name evidence="8" type="primary">psbY</name>
    <name evidence="10" type="ORF">IM676_05515</name>
</gene>
<dbReference type="GO" id="GO:0015979">
    <property type="term" value="P:photosynthesis"/>
    <property type="evidence" value="ECO:0007669"/>
    <property type="project" value="UniProtKB-UniRule"/>
</dbReference>
<comment type="subcellular location">
    <subcellularLocation>
        <location evidence="8">Cellular thylakoid membrane</location>
        <topology evidence="8">Single-pass membrane protein</topology>
    </subcellularLocation>
    <subcellularLocation>
        <location evidence="1">Membrane</location>
    </subcellularLocation>
</comment>
<keyword evidence="4 8" id="KW-1133">Transmembrane helix</keyword>
<evidence type="ECO:0000256" key="6">
    <source>
        <dbReference type="ARBA" id="ARBA00023136"/>
    </source>
</evidence>
<evidence type="ECO:0000256" key="5">
    <source>
        <dbReference type="ARBA" id="ARBA00023078"/>
    </source>
</evidence>
<dbReference type="GO" id="GO:0009523">
    <property type="term" value="C:photosystem II"/>
    <property type="evidence" value="ECO:0007669"/>
    <property type="project" value="UniProtKB-KW"/>
</dbReference>
<accession>A0A7S6RF99</accession>
<reference evidence="11" key="1">
    <citation type="submission" date="2020-10" db="EMBL/GenBank/DDBJ databases">
        <title>Genome-based taxonomic classification of the species Anabaenopsis elenkinii.</title>
        <authorList>
            <person name="Delbaje E."/>
            <person name="Andreote A.P.D."/>
            <person name="Pellegrinetti T.A."/>
            <person name="Cruz R.B."/>
            <person name="Branco L.H.Z."/>
            <person name="Fiore M.F."/>
        </authorList>
    </citation>
    <scope>NUCLEOTIDE SEQUENCE [LARGE SCALE GENOMIC DNA]</scope>
    <source>
        <strain evidence="11">CCIBt3563</strain>
    </source>
</reference>
<evidence type="ECO:0000256" key="7">
    <source>
        <dbReference type="ARBA" id="ARBA00023276"/>
    </source>
</evidence>
<dbReference type="NCBIfam" id="NF009711">
    <property type="entry name" value="PRK13240.1"/>
    <property type="match status" value="1"/>
</dbReference>
<dbReference type="InterPro" id="IPR009388">
    <property type="entry name" value="PSII_PsbY"/>
</dbReference>
<feature type="topological domain" description="Lumenal" evidence="8">
    <location>
        <begin position="1"/>
        <end position="6"/>
    </location>
</feature>
<dbReference type="Proteomes" id="UP000593846">
    <property type="component" value="Chromosome"/>
</dbReference>
<keyword evidence="3 8" id="KW-0812">Transmembrane</keyword>
<proteinExistence type="inferred from homology"/>